<organism evidence="6 7">
    <name type="scientific">Peptoniphilus harei</name>
    <dbReference type="NCBI Taxonomy" id="54005"/>
    <lineage>
        <taxon>Bacteria</taxon>
        <taxon>Bacillati</taxon>
        <taxon>Bacillota</taxon>
        <taxon>Tissierellia</taxon>
        <taxon>Tissierellales</taxon>
        <taxon>Peptoniphilaceae</taxon>
        <taxon>Peptoniphilus</taxon>
    </lineage>
</organism>
<dbReference type="PANTHER" id="PTHR33154:SF18">
    <property type="entry name" value="ARSENICAL RESISTANCE OPERON REPRESSOR"/>
    <property type="match status" value="1"/>
</dbReference>
<dbReference type="STRING" id="54005.HMPREF3229_00871"/>
<keyword evidence="2" id="KW-0238">DNA-binding</keyword>
<evidence type="ECO:0000313" key="5">
    <source>
        <dbReference type="EMBL" id="MBS6534553.1"/>
    </source>
</evidence>
<evidence type="ECO:0000259" key="4">
    <source>
        <dbReference type="PROSITE" id="PS50987"/>
    </source>
</evidence>
<sequence>MKTKNDNLENTAEVLKVMAHPIRLKIIKSLIDNGPSNVGSLQEKFHIPQPTVSSHLGKLRRAGVLISRRNGTEIYYKVENEFILKLASALFTK</sequence>
<dbReference type="InterPro" id="IPR001845">
    <property type="entry name" value="HTH_ArsR_DNA-bd_dom"/>
</dbReference>
<dbReference type="NCBIfam" id="NF033788">
    <property type="entry name" value="HTH_metalloreg"/>
    <property type="match status" value="1"/>
</dbReference>
<keyword evidence="3" id="KW-0804">Transcription</keyword>
<dbReference type="SUPFAM" id="SSF46785">
    <property type="entry name" value="Winged helix' DNA-binding domain"/>
    <property type="match status" value="1"/>
</dbReference>
<dbReference type="InterPro" id="IPR036388">
    <property type="entry name" value="WH-like_DNA-bd_sf"/>
</dbReference>
<dbReference type="InterPro" id="IPR011991">
    <property type="entry name" value="ArsR-like_HTH"/>
</dbReference>
<dbReference type="CDD" id="cd00090">
    <property type="entry name" value="HTH_ARSR"/>
    <property type="match status" value="1"/>
</dbReference>
<dbReference type="InterPro" id="IPR051081">
    <property type="entry name" value="HTH_MetalResp_TranReg"/>
</dbReference>
<dbReference type="GeneID" id="83861592"/>
<dbReference type="PRINTS" id="PR00778">
    <property type="entry name" value="HTHARSR"/>
</dbReference>
<evidence type="ECO:0000313" key="6">
    <source>
        <dbReference type="EMBL" id="SPY48810.1"/>
    </source>
</evidence>
<dbReference type="AlphaFoldDB" id="A0A2X1Y0G5"/>
<evidence type="ECO:0000256" key="3">
    <source>
        <dbReference type="ARBA" id="ARBA00023163"/>
    </source>
</evidence>
<dbReference type="Gene3D" id="1.10.10.10">
    <property type="entry name" value="Winged helix-like DNA-binding domain superfamily/Winged helix DNA-binding domain"/>
    <property type="match status" value="1"/>
</dbReference>
<dbReference type="InterPro" id="IPR036390">
    <property type="entry name" value="WH_DNA-bd_sf"/>
</dbReference>
<dbReference type="Proteomes" id="UP000250070">
    <property type="component" value="Unassembled WGS sequence"/>
</dbReference>
<gene>
    <name evidence="6" type="primary">bigR_2</name>
    <name evidence="5" type="ORF">KH327_01845</name>
    <name evidence="6" type="ORF">NCTC13076_01897</name>
</gene>
<accession>A0A2X1Y0G5</accession>
<protein>
    <submittedName>
        <fullName evidence="6">Biofilm growth-associated repressor</fullName>
    </submittedName>
    <submittedName>
        <fullName evidence="5">Helix-turn-helix transcriptional regulator</fullName>
    </submittedName>
</protein>
<keyword evidence="1" id="KW-0805">Transcription regulation</keyword>
<feature type="domain" description="HTH arsR-type" evidence="4">
    <location>
        <begin position="3"/>
        <end position="93"/>
    </location>
</feature>
<dbReference type="Proteomes" id="UP000748991">
    <property type="component" value="Unassembled WGS sequence"/>
</dbReference>
<evidence type="ECO:0000313" key="7">
    <source>
        <dbReference type="Proteomes" id="UP000250070"/>
    </source>
</evidence>
<reference evidence="6 7" key="1">
    <citation type="submission" date="2018-06" db="EMBL/GenBank/DDBJ databases">
        <authorList>
            <consortium name="Pathogen Informatics"/>
            <person name="Doyle S."/>
        </authorList>
    </citation>
    <scope>NUCLEOTIDE SEQUENCE [LARGE SCALE GENOMIC DNA]</scope>
    <source>
        <strain evidence="6 7">NCTC13076</strain>
    </source>
</reference>
<dbReference type="OrthoDB" id="9802016at2"/>
<name>A0A2X1Y0G5_9FIRM</name>
<reference evidence="5" key="2">
    <citation type="submission" date="2021-02" db="EMBL/GenBank/DDBJ databases">
        <title>Infant gut strain persistence is associated with maternal origin, phylogeny, and functional potential including surface adhesion and iron acquisition.</title>
        <authorList>
            <person name="Lou Y.C."/>
        </authorList>
    </citation>
    <scope>NUCLEOTIDE SEQUENCE</scope>
    <source>
        <strain evidence="5">L3_060_052G1_dasL3_060_052G1_concoct_1</strain>
    </source>
</reference>
<dbReference type="PANTHER" id="PTHR33154">
    <property type="entry name" value="TRANSCRIPTIONAL REGULATOR, ARSR FAMILY"/>
    <property type="match status" value="1"/>
</dbReference>
<dbReference type="GO" id="GO:0003700">
    <property type="term" value="F:DNA-binding transcription factor activity"/>
    <property type="evidence" value="ECO:0007669"/>
    <property type="project" value="InterPro"/>
</dbReference>
<dbReference type="GO" id="GO:0003677">
    <property type="term" value="F:DNA binding"/>
    <property type="evidence" value="ECO:0007669"/>
    <property type="project" value="UniProtKB-KW"/>
</dbReference>
<dbReference type="SMART" id="SM00418">
    <property type="entry name" value="HTH_ARSR"/>
    <property type="match status" value="1"/>
</dbReference>
<dbReference type="Pfam" id="PF01022">
    <property type="entry name" value="HTH_5"/>
    <property type="match status" value="1"/>
</dbReference>
<dbReference type="RefSeq" id="WP_070700142.1">
    <property type="nucleotide sequence ID" value="NZ_CAUPLU010000003.1"/>
</dbReference>
<evidence type="ECO:0000256" key="1">
    <source>
        <dbReference type="ARBA" id="ARBA00023015"/>
    </source>
</evidence>
<evidence type="ECO:0000256" key="2">
    <source>
        <dbReference type="ARBA" id="ARBA00023125"/>
    </source>
</evidence>
<dbReference type="EMBL" id="JAGZZP010000002">
    <property type="protein sequence ID" value="MBS6534553.1"/>
    <property type="molecule type" value="Genomic_DNA"/>
</dbReference>
<dbReference type="EMBL" id="UATM01000032">
    <property type="protein sequence ID" value="SPY48810.1"/>
    <property type="molecule type" value="Genomic_DNA"/>
</dbReference>
<dbReference type="PROSITE" id="PS50987">
    <property type="entry name" value="HTH_ARSR_2"/>
    <property type="match status" value="1"/>
</dbReference>
<proteinExistence type="predicted"/>